<proteinExistence type="predicted"/>
<accession>A0A818MAU3</accession>
<evidence type="ECO:0000313" key="2">
    <source>
        <dbReference type="EMBL" id="CAF3586012.1"/>
    </source>
</evidence>
<comment type="caution">
    <text evidence="2">The sequence shown here is derived from an EMBL/GenBank/DDBJ whole genome shotgun (WGS) entry which is preliminary data.</text>
</comment>
<evidence type="ECO:0000313" key="3">
    <source>
        <dbReference type="Proteomes" id="UP000663823"/>
    </source>
</evidence>
<gene>
    <name evidence="2" type="ORF">OTI717_LOCUS6060</name>
</gene>
<feature type="compositionally biased region" description="Polar residues" evidence="1">
    <location>
        <begin position="322"/>
        <end position="332"/>
    </location>
</feature>
<sequence length="436" mass="50066">MSIVNSSIHAHEDDSDITIINPSIVHEHNDEYVPIITRLKQANNSSENRQVTNIETNKNLIKNESMDGRHDYILIDHNPYANATQLEQILIFYIRDLKQETNTQIDCDKQLIIRLMDIIRPAYTNDEKKLNELDNIVKEIASLHDKRHIEQKEKIEQLHTEICQLNKMLLTKNESLLYNNNQNDSLFNTVHEKQSIHDYDQWTEIEDDAKKLHEIVQSQRDQINEIVTLITQTATASTSINPTDVPINDTETTITDKPTTPDVSHNIMNTLLKKIQSLTGHHTSQEPITDDVSEKKTLENHSPGTSPTQSLATLTLQSSQSINDNQTQQIEESQNKQIEDPELKHEEPHTPTNIPSISVSPKETKKCPVCNHEFLLTTNDEEVYDHIEKCLFPSSIGAEPKDYECPYCNRKLPGNDEVAYIQHLSDCINRDIQNIY</sequence>
<feature type="compositionally biased region" description="Basic and acidic residues" evidence="1">
    <location>
        <begin position="333"/>
        <end position="349"/>
    </location>
</feature>
<dbReference type="AlphaFoldDB" id="A0A818MAU3"/>
<dbReference type="EMBL" id="CAJOAX010000414">
    <property type="protein sequence ID" value="CAF3586012.1"/>
    <property type="molecule type" value="Genomic_DNA"/>
</dbReference>
<feature type="compositionally biased region" description="Low complexity" evidence="1">
    <location>
        <begin position="249"/>
        <end position="262"/>
    </location>
</feature>
<evidence type="ECO:0000256" key="1">
    <source>
        <dbReference type="SAM" id="MobiDB-lite"/>
    </source>
</evidence>
<organism evidence="2 3">
    <name type="scientific">Rotaria sordida</name>
    <dbReference type="NCBI Taxonomy" id="392033"/>
    <lineage>
        <taxon>Eukaryota</taxon>
        <taxon>Metazoa</taxon>
        <taxon>Spiralia</taxon>
        <taxon>Gnathifera</taxon>
        <taxon>Rotifera</taxon>
        <taxon>Eurotatoria</taxon>
        <taxon>Bdelloidea</taxon>
        <taxon>Philodinida</taxon>
        <taxon>Philodinidae</taxon>
        <taxon>Rotaria</taxon>
    </lineage>
</organism>
<feature type="compositionally biased region" description="Polar residues" evidence="1">
    <location>
        <begin position="350"/>
        <end position="361"/>
    </location>
</feature>
<feature type="region of interest" description="Disordered" evidence="1">
    <location>
        <begin position="241"/>
        <end position="263"/>
    </location>
</feature>
<name>A0A818MAU3_9BILA</name>
<feature type="region of interest" description="Disordered" evidence="1">
    <location>
        <begin position="278"/>
        <end position="362"/>
    </location>
</feature>
<reference evidence="2" key="1">
    <citation type="submission" date="2021-02" db="EMBL/GenBank/DDBJ databases">
        <authorList>
            <person name="Nowell W R."/>
        </authorList>
    </citation>
    <scope>NUCLEOTIDE SEQUENCE</scope>
</reference>
<dbReference type="Proteomes" id="UP000663823">
    <property type="component" value="Unassembled WGS sequence"/>
</dbReference>
<protein>
    <submittedName>
        <fullName evidence="2">Uncharacterized protein</fullName>
    </submittedName>
</protein>
<feature type="compositionally biased region" description="Low complexity" evidence="1">
    <location>
        <begin position="305"/>
        <end position="321"/>
    </location>
</feature>
<feature type="compositionally biased region" description="Polar residues" evidence="1">
    <location>
        <begin position="278"/>
        <end position="287"/>
    </location>
</feature>